<organism evidence="7 8">
    <name type="scientific">Nakamurella flava</name>
    <dbReference type="NCBI Taxonomy" id="2576308"/>
    <lineage>
        <taxon>Bacteria</taxon>
        <taxon>Bacillati</taxon>
        <taxon>Actinomycetota</taxon>
        <taxon>Actinomycetes</taxon>
        <taxon>Nakamurellales</taxon>
        <taxon>Nakamurellaceae</taxon>
        <taxon>Nakamurella</taxon>
    </lineage>
</organism>
<keyword evidence="4 5" id="KW-0408">Iron</keyword>
<dbReference type="Pfam" id="PF03055">
    <property type="entry name" value="RPE65"/>
    <property type="match status" value="1"/>
</dbReference>
<evidence type="ECO:0000313" key="7">
    <source>
        <dbReference type="EMBL" id="TKV57435.1"/>
    </source>
</evidence>
<sequence length="470" mass="50385">MSGDVHLSGPFRPTLDEIDQPATVISGALPPELDGEYLRNGPNPRFTPVGSYLYPLEGDGMVHAVTLRDGTAHYRNRFVRTPMVQLEEQAGHVLWPGLMSGRTPTADEVGPELAGSFREMPDINIVRHSGRLMAMAEGTPPFCLGPDLATVKRETFDGALPVGMTAHPKIDPVTGEMVVFCYMLEAPFLTWSVIDRDGRVTRSDTPVPGVLRPVMIHDMALTEHSVVLVLSPLFFDVMAAMRGGSLLSWEPDEGTRVASVPRDGGAVKWAHGDTFWTWHMANAFHRTGPGGAPGTADSPIVVDMVQHNNPGMGLRSGPHTSAFVRTTIDPVAGSIEHEEIEAGRLEFPRIDDRLLGSAHRQVAMGHRTAAAPPVPGAFDAVRVFDTATGRASMWTAEDGLVGEPSFAPRPGASAPDDGWWLTIVADPAGVAHSRLVVLDAADIAAGPVATVQLPARVPLGLHGNWLPTQE</sequence>
<gene>
    <name evidence="7" type="ORF">FDO65_17725</name>
</gene>
<dbReference type="PANTHER" id="PTHR10543">
    <property type="entry name" value="BETA-CAROTENE DIOXYGENASE"/>
    <property type="match status" value="1"/>
</dbReference>
<evidence type="ECO:0000313" key="8">
    <source>
        <dbReference type="Proteomes" id="UP000306985"/>
    </source>
</evidence>
<dbReference type="InterPro" id="IPR004294">
    <property type="entry name" value="Carotenoid_Oase"/>
</dbReference>
<reference evidence="7 8" key="1">
    <citation type="submission" date="2019-05" db="EMBL/GenBank/DDBJ databases">
        <title>Nakamurella sp. N5BH11, whole genome shotgun sequence.</title>
        <authorList>
            <person name="Tuo L."/>
        </authorList>
    </citation>
    <scope>NUCLEOTIDE SEQUENCE [LARGE SCALE GENOMIC DNA]</scope>
    <source>
        <strain evidence="7 8">N5BH11</strain>
    </source>
</reference>
<feature type="binding site" evidence="5">
    <location>
        <position position="167"/>
    </location>
    <ligand>
        <name>Fe cation</name>
        <dbReference type="ChEBI" id="CHEBI:24875"/>
        <note>catalytic</note>
    </ligand>
</feature>
<evidence type="ECO:0000256" key="4">
    <source>
        <dbReference type="ARBA" id="ARBA00023004"/>
    </source>
</evidence>
<evidence type="ECO:0000256" key="5">
    <source>
        <dbReference type="PIRSR" id="PIRSR604294-1"/>
    </source>
</evidence>
<dbReference type="RefSeq" id="WP_137451138.1">
    <property type="nucleotide sequence ID" value="NZ_SZZH01000005.1"/>
</dbReference>
<dbReference type="PANTHER" id="PTHR10543:SF89">
    <property type="entry name" value="CAROTENOID 9,10(9',10')-CLEAVAGE DIOXYGENASE 1"/>
    <property type="match status" value="1"/>
</dbReference>
<dbReference type="GO" id="GO:0046872">
    <property type="term" value="F:metal ion binding"/>
    <property type="evidence" value="ECO:0007669"/>
    <property type="project" value="UniProtKB-KW"/>
</dbReference>
<keyword evidence="3 6" id="KW-0560">Oxidoreductase</keyword>
<accession>A0A4V6CRT0</accession>
<dbReference type="AlphaFoldDB" id="A0A4V6CRT0"/>
<feature type="binding site" evidence="5">
    <location>
        <position position="462"/>
    </location>
    <ligand>
        <name>Fe cation</name>
        <dbReference type="ChEBI" id="CHEBI:24875"/>
        <note>catalytic</note>
    </ligand>
</feature>
<comment type="similarity">
    <text evidence="1 6">Belongs to the carotenoid oxygenase family.</text>
</comment>
<dbReference type="EMBL" id="SZZH01000005">
    <property type="protein sequence ID" value="TKV57435.1"/>
    <property type="molecule type" value="Genomic_DNA"/>
</dbReference>
<feature type="binding site" evidence="5">
    <location>
        <position position="217"/>
    </location>
    <ligand>
        <name>Fe cation</name>
        <dbReference type="ChEBI" id="CHEBI:24875"/>
        <note>catalytic</note>
    </ligand>
</feature>
<keyword evidence="2 5" id="KW-0479">Metal-binding</keyword>
<evidence type="ECO:0000256" key="3">
    <source>
        <dbReference type="ARBA" id="ARBA00023002"/>
    </source>
</evidence>
<dbReference type="GO" id="GO:0010436">
    <property type="term" value="F:carotenoid dioxygenase activity"/>
    <property type="evidence" value="ECO:0007669"/>
    <property type="project" value="TreeGrafter"/>
</dbReference>
<dbReference type="Proteomes" id="UP000306985">
    <property type="component" value="Unassembled WGS sequence"/>
</dbReference>
<name>A0A4V6CRT0_9ACTN</name>
<comment type="caution">
    <text evidence="7">The sequence shown here is derived from an EMBL/GenBank/DDBJ whole genome shotgun (WGS) entry which is preliminary data.</text>
</comment>
<keyword evidence="6" id="KW-0223">Dioxygenase</keyword>
<proteinExistence type="inferred from homology"/>
<evidence type="ECO:0000256" key="2">
    <source>
        <dbReference type="ARBA" id="ARBA00022723"/>
    </source>
</evidence>
<feature type="binding site" evidence="5">
    <location>
        <position position="279"/>
    </location>
    <ligand>
        <name>Fe cation</name>
        <dbReference type="ChEBI" id="CHEBI:24875"/>
        <note>catalytic</note>
    </ligand>
</feature>
<keyword evidence="8" id="KW-1185">Reference proteome</keyword>
<protein>
    <recommendedName>
        <fullName evidence="6">Dioxygenase</fullName>
        <ecNumber evidence="6">1.13.11.-</ecNumber>
    </recommendedName>
</protein>
<dbReference type="EC" id="1.13.11.-" evidence="6"/>
<evidence type="ECO:0000256" key="1">
    <source>
        <dbReference type="ARBA" id="ARBA00006787"/>
    </source>
</evidence>
<evidence type="ECO:0000256" key="6">
    <source>
        <dbReference type="RuleBase" id="RU364048"/>
    </source>
</evidence>
<comment type="cofactor">
    <cofactor evidence="5 6">
        <name>Fe(2+)</name>
        <dbReference type="ChEBI" id="CHEBI:29033"/>
    </cofactor>
    <text evidence="5 6">Binds 1 Fe(2+) ion per subunit.</text>
</comment>
<dbReference type="GO" id="GO:0016121">
    <property type="term" value="P:carotene catabolic process"/>
    <property type="evidence" value="ECO:0007669"/>
    <property type="project" value="TreeGrafter"/>
</dbReference>
<dbReference type="OrthoDB" id="6636843at2"/>